<dbReference type="PANTHER" id="PTHR47784">
    <property type="entry name" value="STEROL UPTAKE CONTROL PROTEIN 2"/>
    <property type="match status" value="1"/>
</dbReference>
<dbReference type="CDD" id="cd00067">
    <property type="entry name" value="GAL4"/>
    <property type="match status" value="1"/>
</dbReference>
<dbReference type="OrthoDB" id="5295362at2759"/>
<evidence type="ECO:0000313" key="3">
    <source>
        <dbReference type="EMBL" id="OSZ99915.1"/>
    </source>
</evidence>
<sequence>MPTREFKQRRSHEKSRKGCTRCKIQRKKCDEARPVCTRCKKRNHCCRYTFENDCFRSESTEMSTGRDALTLETPRLEYLSLPEASPRSSAASSDEVCLSDSGFFPASPFPASGVSQTLPQPFTLNSEELELLSHYITHTSRSIPFDADELYALHVGIPNLAFGSRPVMGSMLALSAVCKCYDIVRHSHAPLERLEEIKGLFVLADRHHRTSLHQIQAAIYDDHFDTVLANAPLMVLYALAGHCVRVSLAQKAKRSGKSLSNEMFPLQSQWITSIRAAYVAYVGVHNSSSPTSDFDEGVPTSPCTVKDDSPSHMTALSGAKPRTVSISIFYLRLATEWTG</sequence>
<dbReference type="PANTHER" id="PTHR47784:SF5">
    <property type="entry name" value="STEROL UPTAKE CONTROL PROTEIN 2"/>
    <property type="match status" value="1"/>
</dbReference>
<gene>
    <name evidence="3" type="ORF">A9Z42_0007790</name>
</gene>
<reference evidence="3 4" key="1">
    <citation type="journal article" date="2015" name="Genome Announc.">
        <title>Genome sequence and annotation of Trichoderma parareesei, the ancestor of the cellulase producer Trichoderma reesei.</title>
        <authorList>
            <person name="Yang D."/>
            <person name="Pomraning K."/>
            <person name="Kopchinskiy A."/>
            <person name="Karimi Aghcheh R."/>
            <person name="Atanasova L."/>
            <person name="Chenthamara K."/>
            <person name="Baker S.E."/>
            <person name="Zhang R."/>
            <person name="Shen Q."/>
            <person name="Freitag M."/>
            <person name="Kubicek C.P."/>
            <person name="Druzhinina I.S."/>
        </authorList>
    </citation>
    <scope>NUCLEOTIDE SEQUENCE [LARGE SCALE GENOMIC DNA]</scope>
    <source>
        <strain evidence="3 4">CBS 125925</strain>
    </source>
</reference>
<keyword evidence="4" id="KW-1185">Reference proteome</keyword>
<organism evidence="3 4">
    <name type="scientific">Trichoderma parareesei</name>
    <name type="common">Filamentous fungus</name>
    <dbReference type="NCBI Taxonomy" id="858221"/>
    <lineage>
        <taxon>Eukaryota</taxon>
        <taxon>Fungi</taxon>
        <taxon>Dikarya</taxon>
        <taxon>Ascomycota</taxon>
        <taxon>Pezizomycotina</taxon>
        <taxon>Sordariomycetes</taxon>
        <taxon>Hypocreomycetidae</taxon>
        <taxon>Hypocreales</taxon>
        <taxon>Hypocreaceae</taxon>
        <taxon>Trichoderma</taxon>
    </lineage>
</organism>
<dbReference type="Gene3D" id="4.10.240.10">
    <property type="entry name" value="Zn(2)-C6 fungal-type DNA-binding domain"/>
    <property type="match status" value="1"/>
</dbReference>
<dbReference type="SUPFAM" id="SSF57701">
    <property type="entry name" value="Zn2/Cys6 DNA-binding domain"/>
    <property type="match status" value="1"/>
</dbReference>
<dbReference type="GO" id="GO:0008270">
    <property type="term" value="F:zinc ion binding"/>
    <property type="evidence" value="ECO:0007669"/>
    <property type="project" value="InterPro"/>
</dbReference>
<dbReference type="PROSITE" id="PS50048">
    <property type="entry name" value="ZN2_CY6_FUNGAL_2"/>
    <property type="match status" value="1"/>
</dbReference>
<dbReference type="Proteomes" id="UP000219286">
    <property type="component" value="Unassembled WGS sequence"/>
</dbReference>
<dbReference type="GO" id="GO:0001228">
    <property type="term" value="F:DNA-binding transcription activator activity, RNA polymerase II-specific"/>
    <property type="evidence" value="ECO:0007669"/>
    <property type="project" value="TreeGrafter"/>
</dbReference>
<evidence type="ECO:0000259" key="2">
    <source>
        <dbReference type="PROSITE" id="PS50048"/>
    </source>
</evidence>
<name>A0A2H2ZBT4_TRIPA</name>
<evidence type="ECO:0000313" key="4">
    <source>
        <dbReference type="Proteomes" id="UP000219286"/>
    </source>
</evidence>
<accession>A0A2H2ZBT4</accession>
<dbReference type="InterPro" id="IPR036864">
    <property type="entry name" value="Zn2-C6_fun-type_DNA-bd_sf"/>
</dbReference>
<comment type="caution">
    <text evidence="3">The sequence shown here is derived from an EMBL/GenBank/DDBJ whole genome shotgun (WGS) entry which is preliminary data.</text>
</comment>
<dbReference type="Pfam" id="PF00172">
    <property type="entry name" value="Zn_clus"/>
    <property type="match status" value="1"/>
</dbReference>
<feature type="domain" description="Zn(2)-C6 fungal-type" evidence="2">
    <location>
        <begin position="18"/>
        <end position="48"/>
    </location>
</feature>
<dbReference type="InterPro" id="IPR001138">
    <property type="entry name" value="Zn2Cys6_DnaBD"/>
</dbReference>
<keyword evidence="1" id="KW-0539">Nucleus</keyword>
<dbReference type="AlphaFoldDB" id="A0A2H2ZBT4"/>
<proteinExistence type="predicted"/>
<evidence type="ECO:0000256" key="1">
    <source>
        <dbReference type="ARBA" id="ARBA00023242"/>
    </source>
</evidence>
<dbReference type="PROSITE" id="PS00463">
    <property type="entry name" value="ZN2_CY6_FUNGAL_1"/>
    <property type="match status" value="1"/>
</dbReference>
<dbReference type="InterPro" id="IPR053157">
    <property type="entry name" value="Sterol_Uptake_Regulator"/>
</dbReference>
<protein>
    <recommendedName>
        <fullName evidence="2">Zn(2)-C6 fungal-type domain-containing protein</fullName>
    </recommendedName>
</protein>
<dbReference type="EMBL" id="LFMI01000010">
    <property type="protein sequence ID" value="OSZ99915.1"/>
    <property type="molecule type" value="Genomic_DNA"/>
</dbReference>